<reference evidence="4 5" key="2">
    <citation type="submission" date="2018-11" db="EMBL/GenBank/DDBJ databases">
        <authorList>
            <consortium name="Pathogen Informatics"/>
        </authorList>
    </citation>
    <scope>NUCLEOTIDE SEQUENCE [LARGE SCALE GENOMIC DNA]</scope>
</reference>
<dbReference type="GO" id="GO:0030246">
    <property type="term" value="F:carbohydrate binding"/>
    <property type="evidence" value="ECO:0007669"/>
    <property type="project" value="UniProtKB-KW"/>
</dbReference>
<dbReference type="PROSITE" id="PS51304">
    <property type="entry name" value="GALECTIN"/>
    <property type="match status" value="1"/>
</dbReference>
<dbReference type="OrthoDB" id="6251307at2759"/>
<feature type="compositionally biased region" description="Low complexity" evidence="2">
    <location>
        <begin position="1122"/>
        <end position="1131"/>
    </location>
</feature>
<feature type="compositionally biased region" description="Low complexity" evidence="2">
    <location>
        <begin position="981"/>
        <end position="990"/>
    </location>
</feature>
<evidence type="ECO:0000259" key="3">
    <source>
        <dbReference type="PROSITE" id="PS51304"/>
    </source>
</evidence>
<evidence type="ECO:0000256" key="1">
    <source>
        <dbReference type="ARBA" id="ARBA00022734"/>
    </source>
</evidence>
<reference evidence="6" key="1">
    <citation type="submission" date="2017-02" db="UniProtKB">
        <authorList>
            <consortium name="WormBaseParasite"/>
        </authorList>
    </citation>
    <scope>IDENTIFICATION</scope>
</reference>
<dbReference type="Gene3D" id="2.60.120.200">
    <property type="match status" value="1"/>
</dbReference>
<feature type="compositionally biased region" description="Polar residues" evidence="2">
    <location>
        <begin position="930"/>
        <end position="939"/>
    </location>
</feature>
<dbReference type="WBParaSite" id="HDID_0000696701-mRNA-1">
    <property type="protein sequence ID" value="HDID_0000696701-mRNA-1"/>
    <property type="gene ID" value="HDID_0000696701"/>
</dbReference>
<feature type="compositionally biased region" description="Basic and acidic residues" evidence="2">
    <location>
        <begin position="359"/>
        <end position="373"/>
    </location>
</feature>
<feature type="compositionally biased region" description="Low complexity" evidence="2">
    <location>
        <begin position="955"/>
        <end position="965"/>
    </location>
</feature>
<feature type="region of interest" description="Disordered" evidence="2">
    <location>
        <begin position="331"/>
        <end position="395"/>
    </location>
</feature>
<dbReference type="AlphaFoldDB" id="A0A0R3SPQ8"/>
<evidence type="ECO:0000313" key="6">
    <source>
        <dbReference type="WBParaSite" id="HDID_0000696701-mRNA-1"/>
    </source>
</evidence>
<feature type="region of interest" description="Disordered" evidence="2">
    <location>
        <begin position="428"/>
        <end position="447"/>
    </location>
</feature>
<evidence type="ECO:0000256" key="2">
    <source>
        <dbReference type="SAM" id="MobiDB-lite"/>
    </source>
</evidence>
<dbReference type="EMBL" id="UYSG01010891">
    <property type="protein sequence ID" value="VDL59283.1"/>
    <property type="molecule type" value="Genomic_DNA"/>
</dbReference>
<protein>
    <submittedName>
        <fullName evidence="6">Galectin domain-containing protein</fullName>
    </submittedName>
</protein>
<organism evidence="6">
    <name type="scientific">Hymenolepis diminuta</name>
    <name type="common">Rat tapeworm</name>
    <dbReference type="NCBI Taxonomy" id="6216"/>
    <lineage>
        <taxon>Eukaryota</taxon>
        <taxon>Metazoa</taxon>
        <taxon>Spiralia</taxon>
        <taxon>Lophotrochozoa</taxon>
        <taxon>Platyhelminthes</taxon>
        <taxon>Cestoda</taxon>
        <taxon>Eucestoda</taxon>
        <taxon>Cyclophyllidea</taxon>
        <taxon>Hymenolepididae</taxon>
        <taxon>Hymenolepis</taxon>
    </lineage>
</organism>
<dbReference type="InterPro" id="IPR013320">
    <property type="entry name" value="ConA-like_dom_sf"/>
</dbReference>
<proteinExistence type="predicted"/>
<feature type="compositionally biased region" description="Basic residues" evidence="2">
    <location>
        <begin position="995"/>
        <end position="1008"/>
    </location>
</feature>
<feature type="compositionally biased region" description="Basic residues" evidence="2">
    <location>
        <begin position="374"/>
        <end position="386"/>
    </location>
</feature>
<name>A0A0R3SPQ8_HYMDI</name>
<dbReference type="SUPFAM" id="SSF49899">
    <property type="entry name" value="Concanavalin A-like lectins/glucanases"/>
    <property type="match status" value="1"/>
</dbReference>
<feature type="compositionally biased region" description="Basic residues" evidence="2">
    <location>
        <begin position="966"/>
        <end position="979"/>
    </location>
</feature>
<evidence type="ECO:0000313" key="4">
    <source>
        <dbReference type="EMBL" id="VDL59283.1"/>
    </source>
</evidence>
<gene>
    <name evidence="4" type="ORF">HDID_LOCUS6965</name>
</gene>
<dbReference type="Proteomes" id="UP000274504">
    <property type="component" value="Unassembled WGS sequence"/>
</dbReference>
<feature type="region of interest" description="Disordered" evidence="2">
    <location>
        <begin position="231"/>
        <end position="251"/>
    </location>
</feature>
<accession>A0A0R3SPQ8</accession>
<sequence>MKFQEVYCTKMLLKSLDIFMEKGEITIEILAEKYSRNGENTALPLQFTLTKNGKWTTMTYMEGVPRQMQSGNAPAAENFQIRIVALDVSFDIYLNGLQLCTQKHLVSLPQVTHISIDGDAEFTGVEFKDLLSENDGSIRSDYNDFNEPSAEVTPGFIRLSENRRSSNRKPKPPIVVATHGSFRSKQTLATTREEPDTYINAGEDINIIARTANEPVRASADPNVESFAVSGKRDSTMSLSKRKNSGSRESLKASLRDKFHFKRGSKGSIRTSGNEYVNSLSVEDVWVEEAGPEYSADGSGVFVAAGAASVPNLSSQPEKGKDKKKLVIVGHSKKSHSTSSPPGEENKKSHGGIHFGKGGKKEKEPKPEKEKGTKKSLFGRKSSKHGSNKDISVVGTVPIKPEQTITTEYANPDISSEKVTLAAMAVGSKISSSSSRSGSKGSLISHGRGSYDIDGAEKKFQIQTGTYQRASADNVVVEFDEKTKKKLKGDSSIIASNFMVGSATGRGSIESLTYSQPSLDIPLQLEGITKAKTSTGEAVFIAPKEEHKKKEKLKGSSPEIADDLFGNNRAILSKSLKYTGVHSSMPLTLTQENILSVNEKGITPIVGVKGSYDLEKAPEGPTGKYQPRADISWDGEPEITQKMVTSDVQHSKPPSVDLAGGAVLVTGTSQATKKEKKHLLKGESSEIASNLFDEEGAKVLRSASLDGYPVCGIHGLNMPMKIDASNRDAQPVPYLIASPKYTQRLSDRNSVGGELSIDAHVEHEVNAAARYSGTYETKSVTLPASSKHGGEDEKDKHRKHRFSGFFKKMFRKKRKSGGSVSEEEFGIGVGTDHEMTEYRTSSQQSFDFDEGETNFTVTASPSEVCLYASQLRGTKPALKGNTHMRTMCGGGLFQIPLTITAANIPEDISLAGSRYVFGAVPLRKQRRDSLQSWSSTSPGGSRRIYHISGKHRPESVSSWSSISPHGTRRHKKRHGKHRTSSMDSISSWSSVTPKGSRHHYRRSAHHRRDSVSSWSSISPYGTHRHRRRGDIKLEMKPQPQSYAVNIVDQPPDSFINIQKQEVGEVRASYPERSSTHSSNSSIPSLYGRIVIVGQSPGFRARMQSYRKRMEMKKKKGHNGHDSGSTSSISSIASDRLPPTVVKMRGGEFATFEDAGETIFEQRPQRKEDTYAISKLQFRPIFQNSEELERLYSTLSSVPLFLLMSRLQTQLKTQDWILRFLSTCL</sequence>
<feature type="compositionally biased region" description="Low complexity" evidence="2">
    <location>
        <begin position="428"/>
        <end position="445"/>
    </location>
</feature>
<feature type="region of interest" description="Disordered" evidence="2">
    <location>
        <begin position="1110"/>
        <end position="1131"/>
    </location>
</feature>
<feature type="domain" description="Galectin" evidence="3">
    <location>
        <begin position="1"/>
        <end position="128"/>
    </location>
</feature>
<keyword evidence="1" id="KW-0430">Lectin</keyword>
<evidence type="ECO:0000313" key="5">
    <source>
        <dbReference type="Proteomes" id="UP000274504"/>
    </source>
</evidence>
<feature type="region of interest" description="Disordered" evidence="2">
    <location>
        <begin position="927"/>
        <end position="1031"/>
    </location>
</feature>
<dbReference type="InterPro" id="IPR001079">
    <property type="entry name" value="Galectin_CRD"/>
</dbReference>